<organism evidence="1 2">
    <name type="scientific">Candidatus Zambryskibacteria bacterium RIFCSPLOWO2_01_FULL_43_17</name>
    <dbReference type="NCBI Taxonomy" id="1802760"/>
    <lineage>
        <taxon>Bacteria</taxon>
        <taxon>Candidatus Zambryskiibacteriota</taxon>
    </lineage>
</organism>
<dbReference type="PANTHER" id="PTHR39189:SF1">
    <property type="entry name" value="UPF0173 METAL-DEPENDENT HYDROLASE YTKL"/>
    <property type="match status" value="1"/>
</dbReference>
<protein>
    <recommendedName>
        <fullName evidence="3">Lactamase</fullName>
    </recommendedName>
</protein>
<dbReference type="PANTHER" id="PTHR39189">
    <property type="entry name" value="UPF0173 METAL-DEPENDENT HYDROLASE YTKL"/>
    <property type="match status" value="1"/>
</dbReference>
<dbReference type="SUPFAM" id="SSF56281">
    <property type="entry name" value="Metallo-hydrolase/oxidoreductase"/>
    <property type="match status" value="1"/>
</dbReference>
<comment type="caution">
    <text evidence="1">The sequence shown here is derived from an EMBL/GenBank/DDBJ whole genome shotgun (WGS) entry which is preliminary data.</text>
</comment>
<dbReference type="Proteomes" id="UP000179283">
    <property type="component" value="Unassembled WGS sequence"/>
</dbReference>
<gene>
    <name evidence="1" type="ORF">A2920_00170</name>
</gene>
<evidence type="ECO:0000313" key="1">
    <source>
        <dbReference type="EMBL" id="OHB03276.1"/>
    </source>
</evidence>
<dbReference type="Gene3D" id="3.60.15.10">
    <property type="entry name" value="Ribonuclease Z/Hydroxyacylglutathione hydrolase-like"/>
    <property type="match status" value="1"/>
</dbReference>
<proteinExistence type="predicted"/>
<dbReference type="AlphaFoldDB" id="A0A1G2U175"/>
<dbReference type="Pfam" id="PF13483">
    <property type="entry name" value="Lactamase_B_3"/>
    <property type="match status" value="1"/>
</dbReference>
<evidence type="ECO:0000313" key="2">
    <source>
        <dbReference type="Proteomes" id="UP000179283"/>
    </source>
</evidence>
<dbReference type="InterPro" id="IPR036866">
    <property type="entry name" value="RibonucZ/Hydroxyglut_hydro"/>
</dbReference>
<accession>A0A1G2U175</accession>
<evidence type="ECO:0008006" key="3">
    <source>
        <dbReference type="Google" id="ProtNLM"/>
    </source>
</evidence>
<name>A0A1G2U175_9BACT</name>
<dbReference type="EMBL" id="MHWD01000024">
    <property type="protein sequence ID" value="OHB03276.1"/>
    <property type="molecule type" value="Genomic_DNA"/>
</dbReference>
<reference evidence="1 2" key="1">
    <citation type="journal article" date="2016" name="Nat. Commun.">
        <title>Thousands of microbial genomes shed light on interconnected biogeochemical processes in an aquifer system.</title>
        <authorList>
            <person name="Anantharaman K."/>
            <person name="Brown C.T."/>
            <person name="Hug L.A."/>
            <person name="Sharon I."/>
            <person name="Castelle C.J."/>
            <person name="Probst A.J."/>
            <person name="Thomas B.C."/>
            <person name="Singh A."/>
            <person name="Wilkins M.J."/>
            <person name="Karaoz U."/>
            <person name="Brodie E.L."/>
            <person name="Williams K.H."/>
            <person name="Hubbard S.S."/>
            <person name="Banfield J.F."/>
        </authorList>
    </citation>
    <scope>NUCLEOTIDE SEQUENCE [LARGE SCALE GENOMIC DNA]</scope>
</reference>
<sequence length="214" mass="22926">MIITYLGVESLKVQFGDTVIAYNPVSKDSKFKSTKYGADIVLVSVNHKDFNGIDQAARGDKAPFVINGPGEYEIGGIFIRGFHSKTKYDGQEMINTIYLLNLENMNLCFLGALDSATSIDAEASEALDDIDILFAPIGGNGVLSPAEANKIAVGLEPKIIIPIHYGDDISTTALKAFLKEGGEEGLKAEEKLTVKKKDLEGKEGDIVVLAPSAS</sequence>